<dbReference type="Pfam" id="PF00005">
    <property type="entry name" value="ABC_tran"/>
    <property type="match status" value="1"/>
</dbReference>
<accession>A0A2K2FFZ5</accession>
<dbReference type="KEGG" id="cthd:CDO33_11680"/>
<evidence type="ECO:0000256" key="3">
    <source>
        <dbReference type="ARBA" id="ARBA00022741"/>
    </source>
</evidence>
<organism evidence="6 7">
    <name type="scientific">Clostridium thermosuccinogenes</name>
    <dbReference type="NCBI Taxonomy" id="84032"/>
    <lineage>
        <taxon>Bacteria</taxon>
        <taxon>Bacillati</taxon>
        <taxon>Bacillota</taxon>
        <taxon>Clostridia</taxon>
        <taxon>Eubacteriales</taxon>
        <taxon>Clostridiaceae</taxon>
        <taxon>Clostridium</taxon>
    </lineage>
</organism>
<evidence type="ECO:0000256" key="4">
    <source>
        <dbReference type="ARBA" id="ARBA00022840"/>
    </source>
</evidence>
<name>A0A2K2FFZ5_9CLOT</name>
<dbReference type="Proteomes" id="UP000236151">
    <property type="component" value="Unassembled WGS sequence"/>
</dbReference>
<reference evidence="6 7" key="1">
    <citation type="submission" date="2017-06" db="EMBL/GenBank/DDBJ databases">
        <title>Investigating the central metabolism of Clostridium thermosuccinogenes.</title>
        <authorList>
            <person name="Koendjbiharie J.G."/>
            <person name="van Kranenburg R."/>
        </authorList>
    </citation>
    <scope>NUCLEOTIDE SEQUENCE [LARGE SCALE GENOMIC DNA]</scope>
    <source>
        <strain evidence="6 7">DSM 5806</strain>
    </source>
</reference>
<dbReference type="GO" id="GO:0005524">
    <property type="term" value="F:ATP binding"/>
    <property type="evidence" value="ECO:0007669"/>
    <property type="project" value="UniProtKB-KW"/>
</dbReference>
<dbReference type="PROSITE" id="PS50893">
    <property type="entry name" value="ABC_TRANSPORTER_2"/>
    <property type="match status" value="1"/>
</dbReference>
<dbReference type="GO" id="GO:0016887">
    <property type="term" value="F:ATP hydrolysis activity"/>
    <property type="evidence" value="ECO:0007669"/>
    <property type="project" value="InterPro"/>
</dbReference>
<gene>
    <name evidence="6" type="ORF">CDQ84_12660</name>
</gene>
<dbReference type="InterPro" id="IPR050153">
    <property type="entry name" value="Metal_Ion_Import_ABC"/>
</dbReference>
<dbReference type="RefSeq" id="WP_103082095.1">
    <property type="nucleotide sequence ID" value="NZ_CP021850.1"/>
</dbReference>
<keyword evidence="3" id="KW-0547">Nucleotide-binding</keyword>
<dbReference type="InterPro" id="IPR003593">
    <property type="entry name" value="AAA+_ATPase"/>
</dbReference>
<dbReference type="SUPFAM" id="SSF52540">
    <property type="entry name" value="P-loop containing nucleoside triphosphate hydrolases"/>
    <property type="match status" value="1"/>
</dbReference>
<dbReference type="Gene3D" id="3.40.50.300">
    <property type="entry name" value="P-loop containing nucleotide triphosphate hydrolases"/>
    <property type="match status" value="1"/>
</dbReference>
<keyword evidence="4" id="KW-0067">ATP-binding</keyword>
<protein>
    <submittedName>
        <fullName evidence="6">ABC transporter</fullName>
    </submittedName>
</protein>
<evidence type="ECO:0000313" key="6">
    <source>
        <dbReference type="EMBL" id="PNT97699.1"/>
    </source>
</evidence>
<evidence type="ECO:0000256" key="2">
    <source>
        <dbReference type="ARBA" id="ARBA00022448"/>
    </source>
</evidence>
<dbReference type="EMBL" id="NIOJ01000034">
    <property type="protein sequence ID" value="PNT97699.1"/>
    <property type="molecule type" value="Genomic_DNA"/>
</dbReference>
<dbReference type="PANTHER" id="PTHR42734:SF17">
    <property type="entry name" value="METAL TRANSPORT SYSTEM ATP-BINDING PROTEIN TM_0124-RELATED"/>
    <property type="match status" value="1"/>
</dbReference>
<proteinExistence type="inferred from homology"/>
<keyword evidence="2" id="KW-0813">Transport</keyword>
<dbReference type="PROSITE" id="PS00211">
    <property type="entry name" value="ABC_TRANSPORTER_1"/>
    <property type="match status" value="1"/>
</dbReference>
<evidence type="ECO:0000259" key="5">
    <source>
        <dbReference type="PROSITE" id="PS50893"/>
    </source>
</evidence>
<dbReference type="PANTHER" id="PTHR42734">
    <property type="entry name" value="METAL TRANSPORT SYSTEM ATP-BINDING PROTEIN TM_0124-RELATED"/>
    <property type="match status" value="1"/>
</dbReference>
<dbReference type="CDD" id="cd03235">
    <property type="entry name" value="ABC_Metallic_Cations"/>
    <property type="match status" value="1"/>
</dbReference>
<dbReference type="SMART" id="SM00382">
    <property type="entry name" value="AAA"/>
    <property type="match status" value="1"/>
</dbReference>
<feature type="domain" description="ABC transporter" evidence="5">
    <location>
        <begin position="4"/>
        <end position="234"/>
    </location>
</feature>
<keyword evidence="7" id="KW-1185">Reference proteome</keyword>
<comment type="caution">
    <text evidence="6">The sequence shown here is derived from an EMBL/GenBank/DDBJ whole genome shotgun (WGS) entry which is preliminary data.</text>
</comment>
<sequence>MELFSLKDVSFAYEGNTVVSGLNFTVNSGDYICIVGENGSGKSTLVKGLLRLIAPQSGNISMGDDLKKNEIGYLPQQTPVQKDFPASVYEVVLSGRLSSREIRPFYTKADKAAALENMKRFGILELRNKCYRELSGGQQQRVMLARALCAARKILILDEPVAGLDPVATQDLYKQIYKINKEMGITILTVSHDIHSAVKYAGKILHLKNKQIFFGTTEDYVQSSIGAEYLGGGQND</sequence>
<dbReference type="OrthoDB" id="9806726at2"/>
<comment type="similarity">
    <text evidence="1">Belongs to the ABC transporter superfamily.</text>
</comment>
<dbReference type="InterPro" id="IPR003439">
    <property type="entry name" value="ABC_transporter-like_ATP-bd"/>
</dbReference>
<evidence type="ECO:0000313" key="7">
    <source>
        <dbReference type="Proteomes" id="UP000236151"/>
    </source>
</evidence>
<evidence type="ECO:0000256" key="1">
    <source>
        <dbReference type="ARBA" id="ARBA00005417"/>
    </source>
</evidence>
<dbReference type="AlphaFoldDB" id="A0A2K2FFZ5"/>
<dbReference type="InterPro" id="IPR027417">
    <property type="entry name" value="P-loop_NTPase"/>
</dbReference>
<dbReference type="InterPro" id="IPR017871">
    <property type="entry name" value="ABC_transporter-like_CS"/>
</dbReference>